<dbReference type="Proteomes" id="UP000237881">
    <property type="component" value="Unassembled WGS sequence"/>
</dbReference>
<name>A0ABD6W8K3_RATRA</name>
<dbReference type="GeneID" id="49819389"/>
<dbReference type="PANTHER" id="PTHR42877">
    <property type="entry name" value="L-ORNITHINE N(5)-MONOOXYGENASE-RELATED"/>
    <property type="match status" value="1"/>
</dbReference>
<dbReference type="RefSeq" id="WP_097166673.1">
    <property type="nucleotide sequence ID" value="NZ_CP028129.1"/>
</dbReference>
<dbReference type="InterPro" id="IPR051209">
    <property type="entry name" value="FAD-bind_Monooxygenase_sf"/>
</dbReference>
<sequence length="490" mass="53454">MDVDVVMIGAGFAGLGAAVRLERRGGTSFVVLERAERIGGTWRDNVYPGVSCDIPSHLYSYSFAPEADWSTLYAPGAEIQGYLERVVEREGLAPRLRLGTEVLEAVFDEQSQRWRVRTSRGDYSAAVLLVCAGRLSEPRLPAVPGLDAFAGPAFHSARWREDVDLDGARVGIVGSGASAVQIVPHLAERAAEVVLFQRSAPYVVPRRNRAYPPHERRTLSRAPGALSRLREQLFWRAELGFAGRVAVPEAIDRLRAEALGHLAGQIADPELRAVLTPNYEIGCKRVLLSDDYYPALAQPHVSVVPGPLRRIEEGAAVGGDDVRHEVDVLVFATGFLSTRPPFARRIRGRDGLLLADRWADGMAAYESTAVHGFPSLFVINGPNASLGHNSSVHMIETQIDYVLAALDHRDAVGADVLEVTAEAEAASVARLDALSADTVWTNGGCESWYLDDNRRLTLLWPDFAFAFREELGRFDPSAYAHGRTVAIVTA</sequence>
<comment type="caution">
    <text evidence="1">The sequence shown here is derived from an EMBL/GenBank/DDBJ whole genome shotgun (WGS) entry which is preliminary data.</text>
</comment>
<dbReference type="Pfam" id="PF13738">
    <property type="entry name" value="Pyr_redox_3"/>
    <property type="match status" value="1"/>
</dbReference>
<dbReference type="AlphaFoldDB" id="A0ABD6W8K3"/>
<dbReference type="SUPFAM" id="SSF51905">
    <property type="entry name" value="FAD/NAD(P)-binding domain"/>
    <property type="match status" value="2"/>
</dbReference>
<dbReference type="InterPro" id="IPR036188">
    <property type="entry name" value="FAD/NAD-bd_sf"/>
</dbReference>
<organism evidence="1 2">
    <name type="scientific">Rathayibacter rathayi</name>
    <name type="common">Corynebacterium rathayi</name>
    <dbReference type="NCBI Taxonomy" id="33887"/>
    <lineage>
        <taxon>Bacteria</taxon>
        <taxon>Bacillati</taxon>
        <taxon>Actinomycetota</taxon>
        <taxon>Actinomycetes</taxon>
        <taxon>Micrococcales</taxon>
        <taxon>Microbacteriaceae</taxon>
        <taxon>Rathayibacter</taxon>
    </lineage>
</organism>
<dbReference type="PRINTS" id="PR00411">
    <property type="entry name" value="PNDRDTASEI"/>
</dbReference>
<dbReference type="KEGG" id="rry:C1O28_02845"/>
<evidence type="ECO:0000313" key="2">
    <source>
        <dbReference type="Proteomes" id="UP000237881"/>
    </source>
</evidence>
<gene>
    <name evidence="1" type="ORF">C5C04_07565</name>
</gene>
<reference evidence="1 2" key="1">
    <citation type="submission" date="2018-02" db="EMBL/GenBank/DDBJ databases">
        <title>Bacteriophage NCPPB3778 and a type I-E CRISPR drive the evolution of the US Biological Select Agent, Rathayibacter toxicus.</title>
        <authorList>
            <person name="Davis E.W.II."/>
            <person name="Tabima J.F."/>
            <person name="Weisberg A.J."/>
            <person name="Lopes L.D."/>
            <person name="Wiseman M.S."/>
            <person name="Wiseman M.S."/>
            <person name="Pupko T."/>
            <person name="Belcher M.S."/>
            <person name="Sechler A.J."/>
            <person name="Tancos M.A."/>
            <person name="Schroeder B.K."/>
            <person name="Murray T.D."/>
            <person name="Luster D.G."/>
            <person name="Schneider W.L."/>
            <person name="Rogers E."/>
            <person name="Andreote F.D."/>
            <person name="Grunwald N.J."/>
            <person name="Putnam M.L."/>
            <person name="Chang J.H."/>
        </authorList>
    </citation>
    <scope>NUCLEOTIDE SEQUENCE [LARGE SCALE GENOMIC DNA]</scope>
    <source>
        <strain evidence="1 2">AY1I9</strain>
    </source>
</reference>
<protein>
    <submittedName>
        <fullName evidence="1">NAD(P)/FAD-dependent oxidoreductase</fullName>
    </submittedName>
</protein>
<dbReference type="PANTHER" id="PTHR42877:SF4">
    <property type="entry name" value="FAD_NAD(P)-BINDING DOMAIN-CONTAINING PROTEIN-RELATED"/>
    <property type="match status" value="1"/>
</dbReference>
<dbReference type="EMBL" id="PSUL01000014">
    <property type="protein sequence ID" value="PPF14139.1"/>
    <property type="molecule type" value="Genomic_DNA"/>
</dbReference>
<dbReference type="Gene3D" id="3.50.50.60">
    <property type="entry name" value="FAD/NAD(P)-binding domain"/>
    <property type="match status" value="3"/>
</dbReference>
<accession>A0ABD6W8K3</accession>
<evidence type="ECO:0000313" key="1">
    <source>
        <dbReference type="EMBL" id="PPF14139.1"/>
    </source>
</evidence>
<proteinExistence type="predicted"/>